<evidence type="ECO:0000256" key="11">
    <source>
        <dbReference type="ARBA" id="ARBA00022786"/>
    </source>
</evidence>
<dbReference type="Pfam" id="PF21235">
    <property type="entry name" value="UBA_ARI1"/>
    <property type="match status" value="1"/>
</dbReference>
<dbReference type="SMART" id="SM00647">
    <property type="entry name" value="IBR"/>
    <property type="match status" value="2"/>
</dbReference>
<dbReference type="PROSITE" id="PS01358">
    <property type="entry name" value="ZF_RANBP2_1"/>
    <property type="match status" value="1"/>
</dbReference>
<dbReference type="Pfam" id="PF22191">
    <property type="entry name" value="IBR_1"/>
    <property type="match status" value="1"/>
</dbReference>
<dbReference type="Pfam" id="PF01485">
    <property type="entry name" value="IBR"/>
    <property type="match status" value="1"/>
</dbReference>
<dbReference type="InterPro" id="IPR002867">
    <property type="entry name" value="IBR_dom"/>
</dbReference>
<keyword evidence="8" id="KW-0479">Metal-binding</keyword>
<dbReference type="Pfam" id="PF19422">
    <property type="entry name" value="Ariadne"/>
    <property type="match status" value="1"/>
</dbReference>
<comment type="function">
    <text evidence="3">Might act as an E3 ubiquitin-protein ligase, or as part of E3 complex, which accepts ubiquitin from specific E2 ubiquitin-conjugating enzymes and then transfers it to substrates.</text>
</comment>
<dbReference type="Proteomes" id="UP000886520">
    <property type="component" value="Chromosome 14"/>
</dbReference>
<comment type="caution">
    <text evidence="17">The sequence shown here is derived from an EMBL/GenBank/DDBJ whole genome shotgun (WGS) entry which is preliminary data.</text>
</comment>
<dbReference type="InterPro" id="IPR048962">
    <property type="entry name" value="ARIH1-like_UBL"/>
</dbReference>
<reference evidence="17" key="1">
    <citation type="submission" date="2021-01" db="EMBL/GenBank/DDBJ databases">
        <title>Adiantum capillus-veneris genome.</title>
        <authorList>
            <person name="Fang Y."/>
            <person name="Liao Q."/>
        </authorList>
    </citation>
    <scope>NUCLEOTIDE SEQUENCE</scope>
    <source>
        <strain evidence="17">H3</strain>
        <tissue evidence="17">Leaf</tissue>
    </source>
</reference>
<dbReference type="PROSITE" id="PS51873">
    <property type="entry name" value="TRIAD"/>
    <property type="match status" value="1"/>
</dbReference>
<organism evidence="17 18">
    <name type="scientific">Adiantum capillus-veneris</name>
    <name type="common">Maidenhair fern</name>
    <dbReference type="NCBI Taxonomy" id="13818"/>
    <lineage>
        <taxon>Eukaryota</taxon>
        <taxon>Viridiplantae</taxon>
        <taxon>Streptophyta</taxon>
        <taxon>Embryophyta</taxon>
        <taxon>Tracheophyta</taxon>
        <taxon>Polypodiopsida</taxon>
        <taxon>Polypodiidae</taxon>
        <taxon>Polypodiales</taxon>
        <taxon>Pteridineae</taxon>
        <taxon>Pteridaceae</taxon>
        <taxon>Vittarioideae</taxon>
        <taxon>Adiantum</taxon>
    </lineage>
</organism>
<feature type="region of interest" description="Disordered" evidence="14">
    <location>
        <begin position="526"/>
        <end position="550"/>
    </location>
</feature>
<dbReference type="GO" id="GO:0061630">
    <property type="term" value="F:ubiquitin protein ligase activity"/>
    <property type="evidence" value="ECO:0007669"/>
    <property type="project" value="UniProtKB-EC"/>
</dbReference>
<sequence>MDSDGDLQNSRSETSEKAFYCNDEDDCKVGSEAEDDDQHDVGDYDAFDEAEPISARKAQLPFTVLAEQDIKQRQEAAVESVMSVLLLSKTQAEILLRNFDWCANQVHEKWFANELSVRDRVGFLENPTIKPQVARLGEMECRICLEYHPIKMMQATACCDHLFCLSCWGGYAHTSISEGPGCLSLRCPIPGCNAAVGDNLILSVASQEDKKKYRRYILRSFVEANKMVKWCPAPRCENAIEFTSESGVHDVACACGHNFCWNCLEEVHRPVECTTVAKWLLKASAESENVNWILANSKPCPTCKRPIEKNSGCMHMTCTPPCKFEFCWLCLGPWSEHGGETGGYNTCNRYEAEKKDGKHREDEKRRRMAKKSLQRYTHYYERWASNEKSRTKALSDLKDLQALQLEKLIDIYSLPASQVEFIRDAWLQIIECRRVLKWTYAYGYYLPEEDDAKKKFFEYLQGQAEAELERLHDCAENGVEAYLGANAPTETAFNEFRLTLARLTAVTRTYFKNLVKALENGLTDVESSAPEASSKAKKRRKKGKSSRGDYSSRLMDEDGNWYCWHCTFANTGTSTTCSMCHHENS</sequence>
<dbReference type="Gene3D" id="3.30.40.10">
    <property type="entry name" value="Zinc/RING finger domain, C3HC4 (zinc finger)"/>
    <property type="match status" value="1"/>
</dbReference>
<proteinExistence type="inferred from homology"/>
<dbReference type="InterPro" id="IPR013083">
    <property type="entry name" value="Znf_RING/FYVE/PHD"/>
</dbReference>
<keyword evidence="18" id="KW-1185">Reference proteome</keyword>
<keyword evidence="9" id="KW-0677">Repeat</keyword>
<keyword evidence="12" id="KW-0862">Zinc</keyword>
<evidence type="ECO:0000256" key="12">
    <source>
        <dbReference type="ARBA" id="ARBA00022833"/>
    </source>
</evidence>
<dbReference type="OrthoDB" id="10009520at2759"/>
<dbReference type="PANTHER" id="PTHR11685">
    <property type="entry name" value="RBR FAMILY RING FINGER AND IBR DOMAIN-CONTAINING"/>
    <property type="match status" value="1"/>
</dbReference>
<evidence type="ECO:0000256" key="1">
    <source>
        <dbReference type="ARBA" id="ARBA00001798"/>
    </source>
</evidence>
<comment type="cofactor">
    <cofactor evidence="2">
        <name>Zn(2+)</name>
        <dbReference type="ChEBI" id="CHEBI:29105"/>
    </cofactor>
</comment>
<dbReference type="PROSITE" id="PS00518">
    <property type="entry name" value="ZF_RING_1"/>
    <property type="match status" value="1"/>
</dbReference>
<evidence type="ECO:0000256" key="14">
    <source>
        <dbReference type="SAM" id="MobiDB-lite"/>
    </source>
</evidence>
<dbReference type="Gene3D" id="1.20.120.1750">
    <property type="match status" value="1"/>
</dbReference>
<evidence type="ECO:0000256" key="7">
    <source>
        <dbReference type="ARBA" id="ARBA00022679"/>
    </source>
</evidence>
<evidence type="ECO:0000256" key="6">
    <source>
        <dbReference type="ARBA" id="ARBA00012251"/>
    </source>
</evidence>
<evidence type="ECO:0000313" key="17">
    <source>
        <dbReference type="EMBL" id="KAI5070805.1"/>
    </source>
</evidence>
<evidence type="ECO:0000256" key="3">
    <source>
        <dbReference type="ARBA" id="ARBA00003976"/>
    </source>
</evidence>
<dbReference type="InterPro" id="IPR031127">
    <property type="entry name" value="E3_UB_ligase_RBR"/>
</dbReference>
<dbReference type="PROSITE" id="PS50199">
    <property type="entry name" value="ZF_RANBP2_2"/>
    <property type="match status" value="1"/>
</dbReference>
<dbReference type="GO" id="GO:0016567">
    <property type="term" value="P:protein ubiquitination"/>
    <property type="evidence" value="ECO:0007669"/>
    <property type="project" value="InterPro"/>
</dbReference>
<accession>A0A9D4UN15</accession>
<dbReference type="CDD" id="cd20346">
    <property type="entry name" value="BRcat_RBR_ANKIB1"/>
    <property type="match status" value="1"/>
</dbReference>
<dbReference type="EC" id="2.3.2.31" evidence="6"/>
<evidence type="ECO:0000256" key="2">
    <source>
        <dbReference type="ARBA" id="ARBA00001947"/>
    </source>
</evidence>
<name>A0A9D4UN15_ADICA</name>
<dbReference type="FunFam" id="1.20.120.1750:FF:000005">
    <property type="entry name" value="RBR-type E3 ubiquitin transferase"/>
    <property type="match status" value="1"/>
</dbReference>
<feature type="compositionally biased region" description="Basic residues" evidence="14">
    <location>
        <begin position="535"/>
        <end position="545"/>
    </location>
</feature>
<comment type="pathway">
    <text evidence="4">Protein modification; protein ubiquitination.</text>
</comment>
<dbReference type="AlphaFoldDB" id="A0A9D4UN15"/>
<feature type="domain" description="RING-type" evidence="16">
    <location>
        <begin position="137"/>
        <end position="351"/>
    </location>
</feature>
<feature type="domain" description="RanBP2-type" evidence="15">
    <location>
        <begin position="557"/>
        <end position="585"/>
    </location>
</feature>
<gene>
    <name evidence="17" type="ORF">GOP47_0015148</name>
</gene>
<dbReference type="GO" id="GO:0008270">
    <property type="term" value="F:zinc ion binding"/>
    <property type="evidence" value="ECO:0007669"/>
    <property type="project" value="UniProtKB-KW"/>
</dbReference>
<dbReference type="SUPFAM" id="SSF57850">
    <property type="entry name" value="RING/U-box"/>
    <property type="match status" value="3"/>
</dbReference>
<dbReference type="InterPro" id="IPR017907">
    <property type="entry name" value="Znf_RING_CS"/>
</dbReference>
<dbReference type="EMBL" id="JABFUD020000014">
    <property type="protein sequence ID" value="KAI5070805.1"/>
    <property type="molecule type" value="Genomic_DNA"/>
</dbReference>
<protein>
    <recommendedName>
        <fullName evidence="6">RBR-type E3 ubiquitin transferase</fullName>
        <ecNumber evidence="6">2.3.2.31</ecNumber>
    </recommendedName>
</protein>
<keyword evidence="10 13" id="KW-0863">Zinc-finger</keyword>
<evidence type="ECO:0000259" key="15">
    <source>
        <dbReference type="PROSITE" id="PS50199"/>
    </source>
</evidence>
<keyword evidence="11" id="KW-0833">Ubl conjugation pathway</keyword>
<evidence type="ECO:0000256" key="4">
    <source>
        <dbReference type="ARBA" id="ARBA00004906"/>
    </source>
</evidence>
<evidence type="ECO:0000259" key="16">
    <source>
        <dbReference type="PROSITE" id="PS51873"/>
    </source>
</evidence>
<evidence type="ECO:0000256" key="13">
    <source>
        <dbReference type="PROSITE-ProRule" id="PRU00322"/>
    </source>
</evidence>
<evidence type="ECO:0000313" key="18">
    <source>
        <dbReference type="Proteomes" id="UP000886520"/>
    </source>
</evidence>
<dbReference type="InterPro" id="IPR044066">
    <property type="entry name" value="TRIAD_supradom"/>
</dbReference>
<evidence type="ECO:0000256" key="9">
    <source>
        <dbReference type="ARBA" id="ARBA00022737"/>
    </source>
</evidence>
<dbReference type="InterPro" id="IPR045840">
    <property type="entry name" value="Ariadne"/>
</dbReference>
<dbReference type="FunFam" id="3.30.40.10:FF:000019">
    <property type="entry name" value="RBR-type E3 ubiquitin transferase"/>
    <property type="match status" value="1"/>
</dbReference>
<keyword evidence="7" id="KW-0808">Transferase</keyword>
<evidence type="ECO:0000256" key="10">
    <source>
        <dbReference type="ARBA" id="ARBA00022771"/>
    </source>
</evidence>
<dbReference type="InterPro" id="IPR001876">
    <property type="entry name" value="Znf_RanBP2"/>
</dbReference>
<evidence type="ECO:0000256" key="5">
    <source>
        <dbReference type="ARBA" id="ARBA00005884"/>
    </source>
</evidence>
<dbReference type="CDD" id="cd22583">
    <property type="entry name" value="Rcat_RBR_ARI7-like"/>
    <property type="match status" value="1"/>
</dbReference>
<comment type="catalytic activity">
    <reaction evidence="1">
        <text>[E2 ubiquitin-conjugating enzyme]-S-ubiquitinyl-L-cysteine + [acceptor protein]-L-lysine = [E2 ubiquitin-conjugating enzyme]-L-cysteine + [acceptor protein]-N(6)-ubiquitinyl-L-lysine.</text>
        <dbReference type="EC" id="2.3.2.31"/>
    </reaction>
</comment>
<comment type="similarity">
    <text evidence="5">Belongs to the RBR family. Ariadne subfamily.</text>
</comment>
<evidence type="ECO:0000256" key="8">
    <source>
        <dbReference type="ARBA" id="ARBA00022723"/>
    </source>
</evidence>